<evidence type="ECO:0000256" key="1">
    <source>
        <dbReference type="SAM" id="Phobius"/>
    </source>
</evidence>
<dbReference type="AlphaFoldDB" id="A0A0F9F746"/>
<proteinExistence type="predicted"/>
<feature type="transmembrane region" description="Helical" evidence="1">
    <location>
        <begin position="30"/>
        <end position="49"/>
    </location>
</feature>
<organism evidence="2">
    <name type="scientific">marine sediment metagenome</name>
    <dbReference type="NCBI Taxonomy" id="412755"/>
    <lineage>
        <taxon>unclassified sequences</taxon>
        <taxon>metagenomes</taxon>
        <taxon>ecological metagenomes</taxon>
    </lineage>
</organism>
<name>A0A0F9F746_9ZZZZ</name>
<comment type="caution">
    <text evidence="2">The sequence shown here is derived from an EMBL/GenBank/DDBJ whole genome shotgun (WGS) entry which is preliminary data.</text>
</comment>
<keyword evidence="1" id="KW-0812">Transmembrane</keyword>
<keyword evidence="1" id="KW-0472">Membrane</keyword>
<dbReference type="EMBL" id="LAZR01022330">
    <property type="protein sequence ID" value="KKL82229.1"/>
    <property type="molecule type" value="Genomic_DNA"/>
</dbReference>
<gene>
    <name evidence="2" type="ORF">LCGC14_1986870</name>
</gene>
<evidence type="ECO:0000313" key="2">
    <source>
        <dbReference type="EMBL" id="KKL82229.1"/>
    </source>
</evidence>
<protein>
    <submittedName>
        <fullName evidence="2">Uncharacterized protein</fullName>
    </submittedName>
</protein>
<keyword evidence="1" id="KW-1133">Transmembrane helix</keyword>
<sequence>MNIIAIACCVIAVLLAGAYVAKFVVEIFKFIYRLAPVIVPLFILALFLYTTGNLNFPEKEVRNADYIESIED</sequence>
<accession>A0A0F9F746</accession>
<reference evidence="2" key="1">
    <citation type="journal article" date="2015" name="Nature">
        <title>Complex archaea that bridge the gap between prokaryotes and eukaryotes.</title>
        <authorList>
            <person name="Spang A."/>
            <person name="Saw J.H."/>
            <person name="Jorgensen S.L."/>
            <person name="Zaremba-Niedzwiedzka K."/>
            <person name="Martijn J."/>
            <person name="Lind A.E."/>
            <person name="van Eijk R."/>
            <person name="Schleper C."/>
            <person name="Guy L."/>
            <person name="Ettema T.J."/>
        </authorList>
    </citation>
    <scope>NUCLEOTIDE SEQUENCE</scope>
</reference>